<gene>
    <name evidence="1" type="ORF">ACFFR3_46450</name>
</gene>
<dbReference type="Proteomes" id="UP001589568">
    <property type="component" value="Unassembled WGS sequence"/>
</dbReference>
<sequence>MAHAIVIPDPNCAFPEQETAERAALAVEAADLLRLVNDLAHQVDSIRHTARGACDTAGQILRTAPDSGDLRLPESFYSDVTESMEGIERNARMLGYAVSAYRELAESVLDLLGGFRAVSPEEAEKASAKLPGMRMLPIGQSLLDGTGFTMLRQDPWQDTPGTTMLVQAPEDFPTGAGAVAAARELFEGRFGEIAATVDVRPGDSGREFWVEVARAVHR</sequence>
<keyword evidence="2" id="KW-1185">Reference proteome</keyword>
<name>A0ABV5P349_9ACTN</name>
<evidence type="ECO:0000313" key="1">
    <source>
        <dbReference type="EMBL" id="MFB9476980.1"/>
    </source>
</evidence>
<evidence type="ECO:0008006" key="3">
    <source>
        <dbReference type="Google" id="ProtNLM"/>
    </source>
</evidence>
<dbReference type="EMBL" id="JBHMCF010000057">
    <property type="protein sequence ID" value="MFB9476980.1"/>
    <property type="molecule type" value="Genomic_DNA"/>
</dbReference>
<proteinExistence type="predicted"/>
<comment type="caution">
    <text evidence="1">The sequence shown here is derived from an EMBL/GenBank/DDBJ whole genome shotgun (WGS) entry which is preliminary data.</text>
</comment>
<evidence type="ECO:0000313" key="2">
    <source>
        <dbReference type="Proteomes" id="UP001589568"/>
    </source>
</evidence>
<accession>A0ABV5P349</accession>
<dbReference type="RefSeq" id="WP_345410336.1">
    <property type="nucleotide sequence ID" value="NZ_BAAAXS010000002.1"/>
</dbReference>
<reference evidence="1 2" key="1">
    <citation type="submission" date="2024-09" db="EMBL/GenBank/DDBJ databases">
        <authorList>
            <person name="Sun Q."/>
            <person name="Mori K."/>
        </authorList>
    </citation>
    <scope>NUCLEOTIDE SEQUENCE [LARGE SCALE GENOMIC DNA]</scope>
    <source>
        <strain evidence="1 2">JCM 3324</strain>
    </source>
</reference>
<organism evidence="1 2">
    <name type="scientific">Nonomuraea salmonea</name>
    <dbReference type="NCBI Taxonomy" id="46181"/>
    <lineage>
        <taxon>Bacteria</taxon>
        <taxon>Bacillati</taxon>
        <taxon>Actinomycetota</taxon>
        <taxon>Actinomycetes</taxon>
        <taxon>Streptosporangiales</taxon>
        <taxon>Streptosporangiaceae</taxon>
        <taxon>Nonomuraea</taxon>
    </lineage>
</organism>
<protein>
    <recommendedName>
        <fullName evidence="3">WXG100 family type VII secretion target</fullName>
    </recommendedName>
</protein>